<evidence type="ECO:0000313" key="3">
    <source>
        <dbReference type="EMBL" id="KAK3327406.1"/>
    </source>
</evidence>
<gene>
    <name evidence="3" type="ORF">B0T19DRAFT_441399</name>
</gene>
<evidence type="ECO:0000256" key="1">
    <source>
        <dbReference type="ARBA" id="ARBA00004173"/>
    </source>
</evidence>
<dbReference type="Proteomes" id="UP001286456">
    <property type="component" value="Unassembled WGS sequence"/>
</dbReference>
<dbReference type="EMBL" id="JAUEPO010000003">
    <property type="protein sequence ID" value="KAK3327406.1"/>
    <property type="molecule type" value="Genomic_DNA"/>
</dbReference>
<organism evidence="3 4">
    <name type="scientific">Cercophora scortea</name>
    <dbReference type="NCBI Taxonomy" id="314031"/>
    <lineage>
        <taxon>Eukaryota</taxon>
        <taxon>Fungi</taxon>
        <taxon>Dikarya</taxon>
        <taxon>Ascomycota</taxon>
        <taxon>Pezizomycotina</taxon>
        <taxon>Sordariomycetes</taxon>
        <taxon>Sordariomycetidae</taxon>
        <taxon>Sordariales</taxon>
        <taxon>Lasiosphaeriaceae</taxon>
        <taxon>Cercophora</taxon>
    </lineage>
</organism>
<protein>
    <submittedName>
        <fullName evidence="3">Uncharacterized protein</fullName>
    </submittedName>
</protein>
<keyword evidence="2" id="KW-0496">Mitochondrion</keyword>
<dbReference type="InterPro" id="IPR043502">
    <property type="entry name" value="DNA/RNA_pol_sf"/>
</dbReference>
<reference evidence="3" key="1">
    <citation type="journal article" date="2023" name="Mol. Phylogenet. Evol.">
        <title>Genome-scale phylogeny and comparative genomics of the fungal order Sordariales.</title>
        <authorList>
            <person name="Hensen N."/>
            <person name="Bonometti L."/>
            <person name="Westerberg I."/>
            <person name="Brannstrom I.O."/>
            <person name="Guillou S."/>
            <person name="Cros-Aarteil S."/>
            <person name="Calhoun S."/>
            <person name="Haridas S."/>
            <person name="Kuo A."/>
            <person name="Mondo S."/>
            <person name="Pangilinan J."/>
            <person name="Riley R."/>
            <person name="LaButti K."/>
            <person name="Andreopoulos B."/>
            <person name="Lipzen A."/>
            <person name="Chen C."/>
            <person name="Yan M."/>
            <person name="Daum C."/>
            <person name="Ng V."/>
            <person name="Clum A."/>
            <person name="Steindorff A."/>
            <person name="Ohm R.A."/>
            <person name="Martin F."/>
            <person name="Silar P."/>
            <person name="Natvig D.O."/>
            <person name="Lalanne C."/>
            <person name="Gautier V."/>
            <person name="Ament-Velasquez S.L."/>
            <person name="Kruys A."/>
            <person name="Hutchinson M.I."/>
            <person name="Powell A.J."/>
            <person name="Barry K."/>
            <person name="Miller A.N."/>
            <person name="Grigoriev I.V."/>
            <person name="Debuchy R."/>
            <person name="Gladieux P."/>
            <person name="Hiltunen Thoren M."/>
            <person name="Johannesson H."/>
        </authorList>
    </citation>
    <scope>NUCLEOTIDE SEQUENCE</scope>
    <source>
        <strain evidence="3">SMH4131-1</strain>
    </source>
</reference>
<reference evidence="3" key="2">
    <citation type="submission" date="2023-06" db="EMBL/GenBank/DDBJ databases">
        <authorList>
            <consortium name="Lawrence Berkeley National Laboratory"/>
            <person name="Haridas S."/>
            <person name="Hensen N."/>
            <person name="Bonometti L."/>
            <person name="Westerberg I."/>
            <person name="Brannstrom I.O."/>
            <person name="Guillou S."/>
            <person name="Cros-Aarteil S."/>
            <person name="Calhoun S."/>
            <person name="Kuo A."/>
            <person name="Mondo S."/>
            <person name="Pangilinan J."/>
            <person name="Riley R."/>
            <person name="Labutti K."/>
            <person name="Andreopoulos B."/>
            <person name="Lipzen A."/>
            <person name="Chen C."/>
            <person name="Yanf M."/>
            <person name="Daum C."/>
            <person name="Ng V."/>
            <person name="Clum A."/>
            <person name="Steindorff A."/>
            <person name="Ohm R."/>
            <person name="Martin F."/>
            <person name="Silar P."/>
            <person name="Natvig D."/>
            <person name="Lalanne C."/>
            <person name="Gautier V."/>
            <person name="Ament-Velasquez S.L."/>
            <person name="Kruys A."/>
            <person name="Hutchinson M.I."/>
            <person name="Powell A.J."/>
            <person name="Barry K."/>
            <person name="Miller A.N."/>
            <person name="Grigoriev I.V."/>
            <person name="Debuchy R."/>
            <person name="Gladieux P."/>
            <person name="Thoren M.H."/>
            <person name="Johannesson H."/>
        </authorList>
    </citation>
    <scope>NUCLEOTIDE SEQUENCE</scope>
    <source>
        <strain evidence="3">SMH4131-1</strain>
    </source>
</reference>
<comment type="subcellular location">
    <subcellularLocation>
        <location evidence="1">Mitochondrion</location>
    </subcellularLocation>
</comment>
<sequence>MCQNRLVVSQEWYACQKATFFETSGACLPVNKNVMTDSYPAKTQEEMLAKTRNAKLITLIDSTKFYSQWRVHPDAIWTFTVTTAEGQYTFSYAIMGYTSSMAYIQRPSPAESSSLFTPTPAAAAQ</sequence>
<keyword evidence="4" id="KW-1185">Reference proteome</keyword>
<name>A0AAE0MCE6_9PEZI</name>
<dbReference type="AlphaFoldDB" id="A0AAE0MCE6"/>
<dbReference type="SUPFAM" id="SSF56672">
    <property type="entry name" value="DNA/RNA polymerases"/>
    <property type="match status" value="1"/>
</dbReference>
<accession>A0AAE0MCE6</accession>
<comment type="caution">
    <text evidence="3">The sequence shown here is derived from an EMBL/GenBank/DDBJ whole genome shotgun (WGS) entry which is preliminary data.</text>
</comment>
<dbReference type="GO" id="GO:0005739">
    <property type="term" value="C:mitochondrion"/>
    <property type="evidence" value="ECO:0007669"/>
    <property type="project" value="UniProtKB-SubCell"/>
</dbReference>
<proteinExistence type="predicted"/>
<evidence type="ECO:0000313" key="4">
    <source>
        <dbReference type="Proteomes" id="UP001286456"/>
    </source>
</evidence>
<evidence type="ECO:0000256" key="2">
    <source>
        <dbReference type="ARBA" id="ARBA00023128"/>
    </source>
</evidence>